<evidence type="ECO:0000313" key="3">
    <source>
        <dbReference type="Proteomes" id="UP000398217"/>
    </source>
</evidence>
<proteinExistence type="predicted"/>
<evidence type="ECO:0000313" key="2">
    <source>
        <dbReference type="EMBL" id="GET45277.1"/>
    </source>
</evidence>
<reference evidence="3" key="1">
    <citation type="journal article" date="2020" name="Int. J. Syst. Evol. Microbiol.">
        <title>Capnocytophaga felis sp. nov. isolated from the feline oral cavity.</title>
        <authorList>
            <person name="Suzuki M."/>
            <person name="Umeda K."/>
            <person name="Kimura M."/>
            <person name="Imaoka K."/>
            <person name="Morikawa S."/>
            <person name="Maeda K."/>
        </authorList>
    </citation>
    <scope>NUCLEOTIDE SEQUENCE [LARGE SCALE GENOMIC DNA]</scope>
    <source>
        <strain evidence="3">KC07070</strain>
    </source>
</reference>
<dbReference type="SUPFAM" id="SSF53756">
    <property type="entry name" value="UDP-Glycosyltransferase/glycogen phosphorylase"/>
    <property type="match status" value="1"/>
</dbReference>
<dbReference type="InterPro" id="IPR029767">
    <property type="entry name" value="WecB-like"/>
</dbReference>
<dbReference type="OrthoDB" id="9803238at2"/>
<dbReference type="Pfam" id="PF02350">
    <property type="entry name" value="Epimerase_2"/>
    <property type="match status" value="1"/>
</dbReference>
<dbReference type="GO" id="GO:0006047">
    <property type="term" value="P:UDP-N-acetylglucosamine metabolic process"/>
    <property type="evidence" value="ECO:0007669"/>
    <property type="project" value="InterPro"/>
</dbReference>
<comment type="caution">
    <text evidence="2">The sequence shown here is derived from an EMBL/GenBank/DDBJ whole genome shotgun (WGS) entry which is preliminary data.</text>
</comment>
<dbReference type="InterPro" id="IPR020004">
    <property type="entry name" value="UDP-GlcNAc_Epase"/>
</dbReference>
<dbReference type="PANTHER" id="PTHR43174:SF3">
    <property type="entry name" value="UDP-N-ACETYLGLUCOSAMINE 2-EPIMERASE"/>
    <property type="match status" value="1"/>
</dbReference>
<dbReference type="InterPro" id="IPR003331">
    <property type="entry name" value="UDP_GlcNAc_Epimerase_2_dom"/>
</dbReference>
<gene>
    <name evidence="2" type="ORF">RCZ01_05790</name>
</gene>
<accession>A0A5M4B7P7</accession>
<dbReference type="GO" id="GO:0004553">
    <property type="term" value="F:hydrolase activity, hydrolyzing O-glycosyl compounds"/>
    <property type="evidence" value="ECO:0007669"/>
    <property type="project" value="InterPro"/>
</dbReference>
<dbReference type="Gene3D" id="3.40.50.2000">
    <property type="entry name" value="Glycogen Phosphorylase B"/>
    <property type="match status" value="2"/>
</dbReference>
<dbReference type="RefSeq" id="WP_155283960.1">
    <property type="nucleotide sequence ID" value="NZ_BLBC01000005.1"/>
</dbReference>
<dbReference type="CDD" id="cd03786">
    <property type="entry name" value="GTB_UDP-GlcNAc_2-Epimerase"/>
    <property type="match status" value="1"/>
</dbReference>
<dbReference type="AlphaFoldDB" id="A0A5M4B7P7"/>
<dbReference type="PANTHER" id="PTHR43174">
    <property type="entry name" value="UDP-N-ACETYLGLUCOSAMINE 2-EPIMERASE"/>
    <property type="match status" value="1"/>
</dbReference>
<feature type="domain" description="UDP-N-acetylglucosamine 2-epimerase" evidence="1">
    <location>
        <begin position="24"/>
        <end position="369"/>
    </location>
</feature>
<sequence>MRKICVVTGTRAEFGLLRPLLELIKNDSELQLQLVATGMHLSLEFGYTIDEITKSGFEVDKQVECILSSDSSIGISKSIGLAIIGFADVYRDLTPDLVVVLGDRTEILAAVIAASMANIPIAHIHGGETTEGAYDEAIRHSITKFSHLHLTSTEVYRKRVIQLGEHPDTVFNVGAIGLDSIKNLNLLSKEEFEKSINFQLKEKNILVTYHPVTLEKESLTETFENILNILDKLPEVGIIFTHANSDKNGRIINKMITDYVTNNRNKAVEFKSLGQLRYLSALQYVDAVVGNSSSGILEVPVFGVPTINIGDRQKGRVSNESVIHTNGSAEQIYQAIEMAFSNDFKQKIKHQPQLYGEGNAAEQIISIIRKNKKINLKKSFYDVNFKY</sequence>
<keyword evidence="3" id="KW-1185">Reference proteome</keyword>
<dbReference type="EMBL" id="BLBC01000005">
    <property type="protein sequence ID" value="GET45277.1"/>
    <property type="molecule type" value="Genomic_DNA"/>
</dbReference>
<evidence type="ECO:0000259" key="1">
    <source>
        <dbReference type="Pfam" id="PF02350"/>
    </source>
</evidence>
<protein>
    <submittedName>
        <fullName evidence="2">UDP-N-acetyl glucosamine 2-epimerase</fullName>
    </submittedName>
</protein>
<dbReference type="Proteomes" id="UP000398217">
    <property type="component" value="Unassembled WGS sequence"/>
</dbReference>
<name>A0A5M4B7P7_9FLAO</name>
<organism evidence="2 3">
    <name type="scientific">Capnocytophaga felis</name>
    <dbReference type="NCBI Taxonomy" id="2267611"/>
    <lineage>
        <taxon>Bacteria</taxon>
        <taxon>Pseudomonadati</taxon>
        <taxon>Bacteroidota</taxon>
        <taxon>Flavobacteriia</taxon>
        <taxon>Flavobacteriales</taxon>
        <taxon>Flavobacteriaceae</taxon>
        <taxon>Capnocytophaga</taxon>
    </lineage>
</organism>
<dbReference type="NCBIfam" id="TIGR03568">
    <property type="entry name" value="NeuC_NnaA"/>
    <property type="match status" value="1"/>
</dbReference>